<evidence type="ECO:0000256" key="3">
    <source>
        <dbReference type="ARBA" id="ARBA00023203"/>
    </source>
</evidence>
<dbReference type="GO" id="GO:0051015">
    <property type="term" value="F:actin filament binding"/>
    <property type="evidence" value="ECO:0007669"/>
    <property type="project" value="InterPro"/>
</dbReference>
<dbReference type="Gene3D" id="1.10.418.10">
    <property type="entry name" value="Calponin-like domain"/>
    <property type="match status" value="2"/>
</dbReference>
<dbReference type="SUPFAM" id="SSF47576">
    <property type="entry name" value="Calponin-homology domain, CH-domain"/>
    <property type="match status" value="1"/>
</dbReference>
<dbReference type="GO" id="GO:0005884">
    <property type="term" value="C:actin filament"/>
    <property type="evidence" value="ECO:0007669"/>
    <property type="project" value="TreeGrafter"/>
</dbReference>
<feature type="domain" description="Calponin-homology (CH)" evidence="4">
    <location>
        <begin position="294"/>
        <end position="377"/>
    </location>
</feature>
<protein>
    <submittedName>
        <fullName evidence="5">Fimbrin 1</fullName>
    </submittedName>
</protein>
<dbReference type="GO" id="GO:0032432">
    <property type="term" value="C:actin filament bundle"/>
    <property type="evidence" value="ECO:0007669"/>
    <property type="project" value="TreeGrafter"/>
</dbReference>
<dbReference type="EMBL" id="AP019299">
    <property type="protein sequence ID" value="BBG99347.1"/>
    <property type="molecule type" value="Genomic_DNA"/>
</dbReference>
<dbReference type="PROSITE" id="PS00020">
    <property type="entry name" value="ACTININ_2"/>
    <property type="match status" value="1"/>
</dbReference>
<feature type="domain" description="Calponin-homology (CH)" evidence="4">
    <location>
        <begin position="140"/>
        <end position="266"/>
    </location>
</feature>
<sequence length="377" mass="42350">MLHVLDFLELWNLRGLEQLGNSFSSPLGNWWRCQVTGVLSFPINGSKASSRRLSYAFNSVKNHNGKVMAGDLPPLMVKLKAFRDMYSEEDIRGTLSGLGSNFSDEIDFESFLKCLTKYHDEGHWHNGMAYPKQAGHCGSKLQKQPFWAYLNLQGQTTAKLGGSKNSSSFLKATTTTLLHTISESERASYVAHINTYKCCCAWTIDERAINTKRVLNPWERNENHTLCLNSAKAIGCTVVNIGTQDLIEGRPHLVLGLISQIIKIQLLADLNLKKTPQLVELVEDSNDVEELLSLPPEKVLLKWMNFHLQKAGYKKPVSNFSSDVKDGEAYAYLLNVLAPEHCNPATLDAKPNERAKLVLDHAERMNCKKILIPKRHS</sequence>
<dbReference type="PROSITE" id="PS50021">
    <property type="entry name" value="CH"/>
    <property type="match status" value="2"/>
</dbReference>
<dbReference type="PANTHER" id="PTHR19961">
    <property type="entry name" value="FIMBRIN/PLASTIN"/>
    <property type="match status" value="1"/>
</dbReference>
<evidence type="ECO:0000256" key="2">
    <source>
        <dbReference type="ARBA" id="ARBA00022737"/>
    </source>
</evidence>
<evidence type="ECO:0000256" key="1">
    <source>
        <dbReference type="ARBA" id="ARBA00011385"/>
    </source>
</evidence>
<name>A0A4Y1R5U2_PRUDU</name>
<evidence type="ECO:0000313" key="5">
    <source>
        <dbReference type="EMBL" id="BBG99347.1"/>
    </source>
</evidence>
<dbReference type="AlphaFoldDB" id="A0A4Y1R5U2"/>
<comment type="subunit">
    <text evidence="1">Interacts with F-actin.</text>
</comment>
<dbReference type="PANTHER" id="PTHR19961:SF62">
    <property type="entry name" value="FIMBRIN-1"/>
    <property type="match status" value="1"/>
</dbReference>
<dbReference type="SMART" id="SM00033">
    <property type="entry name" value="CH"/>
    <property type="match status" value="2"/>
</dbReference>
<gene>
    <name evidence="5" type="ORF">Prudu_009007</name>
</gene>
<reference evidence="5" key="1">
    <citation type="journal article" date="2019" name="Science">
        <title>Mutation of a bHLH transcription factor allowed almond domestication.</title>
        <authorList>
            <person name="Sanchez-Perez R."/>
            <person name="Pavan S."/>
            <person name="Mazzeo R."/>
            <person name="Moldovan C."/>
            <person name="Aiese Cigliano R."/>
            <person name="Del Cueto J."/>
            <person name="Ricciardi F."/>
            <person name="Lotti C."/>
            <person name="Ricciardi L."/>
            <person name="Dicenta F."/>
            <person name="Lopez-Marques R.L."/>
            <person name="Lindberg Moller B."/>
        </authorList>
    </citation>
    <scope>NUCLEOTIDE SEQUENCE</scope>
</reference>
<evidence type="ECO:0000259" key="4">
    <source>
        <dbReference type="PROSITE" id="PS50021"/>
    </source>
</evidence>
<proteinExistence type="predicted"/>
<keyword evidence="2" id="KW-0677">Repeat</keyword>
<dbReference type="GO" id="GO:0051017">
    <property type="term" value="P:actin filament bundle assembly"/>
    <property type="evidence" value="ECO:0007669"/>
    <property type="project" value="InterPro"/>
</dbReference>
<dbReference type="GO" id="GO:0051639">
    <property type="term" value="P:actin filament network formation"/>
    <property type="evidence" value="ECO:0007669"/>
    <property type="project" value="TreeGrafter"/>
</dbReference>
<keyword evidence="3" id="KW-0009">Actin-binding</keyword>
<dbReference type="InterPro" id="IPR036872">
    <property type="entry name" value="CH_dom_sf"/>
</dbReference>
<dbReference type="InterPro" id="IPR001589">
    <property type="entry name" value="Actinin_actin-bd_CS"/>
</dbReference>
<dbReference type="InterPro" id="IPR001715">
    <property type="entry name" value="CH_dom"/>
</dbReference>
<accession>A0A4Y1R5U2</accession>
<dbReference type="GO" id="GO:0005737">
    <property type="term" value="C:cytoplasm"/>
    <property type="evidence" value="ECO:0007669"/>
    <property type="project" value="TreeGrafter"/>
</dbReference>
<organism evidence="5">
    <name type="scientific">Prunus dulcis</name>
    <name type="common">Almond</name>
    <name type="synonym">Amygdalus dulcis</name>
    <dbReference type="NCBI Taxonomy" id="3755"/>
    <lineage>
        <taxon>Eukaryota</taxon>
        <taxon>Viridiplantae</taxon>
        <taxon>Streptophyta</taxon>
        <taxon>Embryophyta</taxon>
        <taxon>Tracheophyta</taxon>
        <taxon>Spermatophyta</taxon>
        <taxon>Magnoliopsida</taxon>
        <taxon>eudicotyledons</taxon>
        <taxon>Gunneridae</taxon>
        <taxon>Pentapetalae</taxon>
        <taxon>rosids</taxon>
        <taxon>fabids</taxon>
        <taxon>Rosales</taxon>
        <taxon>Rosaceae</taxon>
        <taxon>Amygdaloideae</taxon>
        <taxon>Amygdaleae</taxon>
        <taxon>Prunus</taxon>
    </lineage>
</organism>
<dbReference type="InterPro" id="IPR039959">
    <property type="entry name" value="Fimbrin/Plastin"/>
</dbReference>
<dbReference type="Pfam" id="PF00307">
    <property type="entry name" value="CH"/>
    <property type="match status" value="2"/>
</dbReference>